<evidence type="ECO:0000313" key="2">
    <source>
        <dbReference type="EMBL" id="RNG19290.1"/>
    </source>
</evidence>
<dbReference type="GO" id="GO:0016853">
    <property type="term" value="F:isomerase activity"/>
    <property type="evidence" value="ECO:0007669"/>
    <property type="project" value="UniProtKB-KW"/>
</dbReference>
<organism evidence="2 3">
    <name type="scientific">Streptomyces botrytidirepellens</name>
    <dbReference type="NCBI Taxonomy" id="2486417"/>
    <lineage>
        <taxon>Bacteria</taxon>
        <taxon>Bacillati</taxon>
        <taxon>Actinomycetota</taxon>
        <taxon>Actinomycetes</taxon>
        <taxon>Kitasatosporales</taxon>
        <taxon>Streptomycetaceae</taxon>
        <taxon>Streptomyces</taxon>
    </lineage>
</organism>
<evidence type="ECO:0000256" key="1">
    <source>
        <dbReference type="SAM" id="MobiDB-lite"/>
    </source>
</evidence>
<dbReference type="Proteomes" id="UP000275401">
    <property type="component" value="Unassembled WGS sequence"/>
</dbReference>
<dbReference type="EMBL" id="RIBZ01000300">
    <property type="protein sequence ID" value="RNG19290.1"/>
    <property type="molecule type" value="Genomic_DNA"/>
</dbReference>
<feature type="region of interest" description="Disordered" evidence="1">
    <location>
        <begin position="1"/>
        <end position="20"/>
    </location>
</feature>
<feature type="non-terminal residue" evidence="2">
    <location>
        <position position="1"/>
    </location>
</feature>
<keyword evidence="3" id="KW-1185">Reference proteome</keyword>
<proteinExistence type="predicted"/>
<reference evidence="2 3" key="1">
    <citation type="submission" date="2018-11" db="EMBL/GenBank/DDBJ databases">
        <title>The Potential of Streptomyces as Biocontrol Agents against the Tomato grey mould, Botrytis cinerea (Gray mold) Frontiers in Microbiology.</title>
        <authorList>
            <person name="Li D."/>
        </authorList>
    </citation>
    <scope>NUCLEOTIDE SEQUENCE [LARGE SCALE GENOMIC DNA]</scope>
    <source>
        <strain evidence="2 3">NEAU-LD23</strain>
    </source>
</reference>
<accession>A0A3M8VP34</accession>
<gene>
    <name evidence="2" type="ORF">EEJ42_25055</name>
</gene>
<dbReference type="AlphaFoldDB" id="A0A3M8VP34"/>
<comment type="caution">
    <text evidence="2">The sequence shown here is derived from an EMBL/GenBank/DDBJ whole genome shotgun (WGS) entry which is preliminary data.</text>
</comment>
<evidence type="ECO:0000313" key="3">
    <source>
        <dbReference type="Proteomes" id="UP000275401"/>
    </source>
</evidence>
<keyword evidence="2" id="KW-0413">Isomerase</keyword>
<name>A0A3M8VP34_9ACTN</name>
<protein>
    <submittedName>
        <fullName evidence="2">Sugar phosphate isomerase/epimerase</fullName>
    </submittedName>
</protein>
<sequence>PARRGEPQTPLGTGDVDAPAAVRAAGPGLRWHVAEIDITDHDPFELLAGNAAQLAESGLSRWS</sequence>